<evidence type="ECO:0000256" key="1">
    <source>
        <dbReference type="ARBA" id="ARBA00012417"/>
    </source>
</evidence>
<keyword evidence="2" id="KW-0239">DNA-directed DNA polymerase</keyword>
<keyword evidence="5" id="KW-1185">Reference proteome</keyword>
<dbReference type="Gene3D" id="3.40.50.300">
    <property type="entry name" value="P-loop containing nucleotide triphosphate hydrolases"/>
    <property type="match status" value="1"/>
</dbReference>
<dbReference type="SUPFAM" id="SSF52540">
    <property type="entry name" value="P-loop containing nucleoside triphosphate hydrolases"/>
    <property type="match status" value="1"/>
</dbReference>
<keyword evidence="2" id="KW-0548">Nucleotidyltransferase</keyword>
<evidence type="ECO:0000256" key="3">
    <source>
        <dbReference type="ARBA" id="ARBA00049244"/>
    </source>
</evidence>
<gene>
    <name evidence="4" type="ORF">P255_01106</name>
</gene>
<dbReference type="PATRIC" id="fig|1341683.3.peg.1094"/>
<dbReference type="GO" id="GO:0006261">
    <property type="term" value="P:DNA-templated DNA replication"/>
    <property type="evidence" value="ECO:0007669"/>
    <property type="project" value="TreeGrafter"/>
</dbReference>
<dbReference type="STRING" id="396323.VH98_06795"/>
<dbReference type="InterPro" id="IPR050238">
    <property type="entry name" value="DNA_Rep/Repair_Clamp_Loader"/>
</dbReference>
<dbReference type="EC" id="2.7.7.7" evidence="1"/>
<dbReference type="PANTHER" id="PTHR11669:SF8">
    <property type="entry name" value="DNA POLYMERASE III SUBUNIT DELTA"/>
    <property type="match status" value="1"/>
</dbReference>
<dbReference type="Proteomes" id="UP000018418">
    <property type="component" value="Unassembled WGS sequence"/>
</dbReference>
<dbReference type="Pfam" id="PF13177">
    <property type="entry name" value="DNA_pol3_delta2"/>
    <property type="match status" value="1"/>
</dbReference>
<evidence type="ECO:0000313" key="5">
    <source>
        <dbReference type="Proteomes" id="UP000018418"/>
    </source>
</evidence>
<dbReference type="AlphaFoldDB" id="V2UTN1"/>
<dbReference type="HOGENOM" id="CLU_006229_4_3_6"/>
<name>V2UTN1_9GAMM</name>
<dbReference type="GO" id="GO:0003887">
    <property type="term" value="F:DNA-directed DNA polymerase activity"/>
    <property type="evidence" value="ECO:0007669"/>
    <property type="project" value="UniProtKB-KW"/>
</dbReference>
<evidence type="ECO:0000313" key="4">
    <source>
        <dbReference type="EMBL" id="ESK52010.1"/>
    </source>
</evidence>
<protein>
    <recommendedName>
        <fullName evidence="1">DNA-directed DNA polymerase</fullName>
        <ecNumber evidence="1">2.7.7.7</ecNumber>
    </recommendedName>
</protein>
<comment type="caution">
    <text evidence="4">The sequence shown here is derived from an EMBL/GenBank/DDBJ whole genome shotgun (WGS) entry which is preliminary data.</text>
</comment>
<comment type="catalytic activity">
    <reaction evidence="3">
        <text>DNA(n) + a 2'-deoxyribonucleoside 5'-triphosphate = DNA(n+1) + diphosphate</text>
        <dbReference type="Rhea" id="RHEA:22508"/>
        <dbReference type="Rhea" id="RHEA-COMP:17339"/>
        <dbReference type="Rhea" id="RHEA-COMP:17340"/>
        <dbReference type="ChEBI" id="CHEBI:33019"/>
        <dbReference type="ChEBI" id="CHEBI:61560"/>
        <dbReference type="ChEBI" id="CHEBI:173112"/>
        <dbReference type="EC" id="2.7.7.7"/>
    </reaction>
</comment>
<dbReference type="OrthoDB" id="9811073at2"/>
<dbReference type="EMBL" id="AYEU01000004">
    <property type="protein sequence ID" value="ESK52010.1"/>
    <property type="molecule type" value="Genomic_DNA"/>
</dbReference>
<sequence length="337" mass="39056">MIQDIDTRPESANSMIYPWQQPVWKMLTQRFPDIGHGLLFYGKQGCGKHAFVEHFVAWLLCLNKQTHGACGQCGSCQWLKSDTHPNYVSISTDEDNKKANAQIKIEKIRELLPFVQQTVDGWRVIVIQPAEALNIASANALLKTLEEPGERVVIILVAEHFLKLPATIRSRLQRYALDRIELDQATDYLQQQLTSLDVQQIQLYLNLANGMPLEAMSLLEQAWISRRQEFMQDWLNLVQQKSSPIRYATKWAKEFNFTELQHLLEYLLSDLICVKLKQPVKNIDLDFTQLCDFYSLEVLFDIYAELQQSKIKIQQNVQTNLVIDQMFVLLMNANRNQ</sequence>
<dbReference type="RefSeq" id="WP_004901279.1">
    <property type="nucleotide sequence ID" value="NZ_BBTI01000012.1"/>
</dbReference>
<dbReference type="InterPro" id="IPR027417">
    <property type="entry name" value="P-loop_NTPase"/>
</dbReference>
<proteinExistence type="predicted"/>
<dbReference type="PANTHER" id="PTHR11669">
    <property type="entry name" value="REPLICATION FACTOR C / DNA POLYMERASE III GAMMA-TAU SUBUNIT"/>
    <property type="match status" value="1"/>
</dbReference>
<reference evidence="4 5" key="1">
    <citation type="submission" date="2013-10" db="EMBL/GenBank/DDBJ databases">
        <title>The Genome Sequence of Acinetobacter brisouii CIP 110357.</title>
        <authorList>
            <consortium name="The Broad Institute Genomics Platform"/>
            <consortium name="The Broad Institute Genome Sequencing Center for Infectious Disease"/>
            <person name="Cerqueira G."/>
            <person name="Feldgarden M."/>
            <person name="Courvalin P."/>
            <person name="Grillot-Courvalin C."/>
            <person name="Clermont D."/>
            <person name="Rocha E."/>
            <person name="Yoon E.-J."/>
            <person name="Nemec A."/>
            <person name="Young S.K."/>
            <person name="Zeng Q."/>
            <person name="Gargeya S."/>
            <person name="Fitzgerald M."/>
            <person name="Abouelleil A."/>
            <person name="Alvarado L."/>
            <person name="Berlin A.M."/>
            <person name="Chapman S.B."/>
            <person name="Gainer-Dewar J."/>
            <person name="Goldberg J."/>
            <person name="Gnerre S."/>
            <person name="Griggs A."/>
            <person name="Gujja S."/>
            <person name="Hansen M."/>
            <person name="Howarth C."/>
            <person name="Imamovic A."/>
            <person name="Ireland A."/>
            <person name="Larimer J."/>
            <person name="McCowan C."/>
            <person name="Murphy C."/>
            <person name="Pearson M."/>
            <person name="Poon T.W."/>
            <person name="Priest M."/>
            <person name="Roberts A."/>
            <person name="Saif S."/>
            <person name="Shea T."/>
            <person name="Sykes S."/>
            <person name="Wortman J."/>
            <person name="Nusbaum C."/>
            <person name="Birren B."/>
        </authorList>
    </citation>
    <scope>NUCLEOTIDE SEQUENCE [LARGE SCALE GENOMIC DNA]</scope>
    <source>
        <strain evidence="4 5">CIP 110357</strain>
    </source>
</reference>
<organism evidence="4 5">
    <name type="scientific">Acinetobacter brisouii CIP 110357</name>
    <dbReference type="NCBI Taxonomy" id="1341683"/>
    <lineage>
        <taxon>Bacteria</taxon>
        <taxon>Pseudomonadati</taxon>
        <taxon>Pseudomonadota</taxon>
        <taxon>Gammaproteobacteria</taxon>
        <taxon>Moraxellales</taxon>
        <taxon>Moraxellaceae</taxon>
        <taxon>Acinetobacter</taxon>
    </lineage>
</organism>
<dbReference type="GO" id="GO:0009360">
    <property type="term" value="C:DNA polymerase III complex"/>
    <property type="evidence" value="ECO:0007669"/>
    <property type="project" value="TreeGrafter"/>
</dbReference>
<evidence type="ECO:0000256" key="2">
    <source>
        <dbReference type="ARBA" id="ARBA00022932"/>
    </source>
</evidence>
<accession>V2UTN1</accession>
<keyword evidence="2" id="KW-0808">Transferase</keyword>